<reference evidence="1" key="2">
    <citation type="journal article" date="2015" name="Data Brief">
        <title>Shoot transcriptome of the giant reed, Arundo donax.</title>
        <authorList>
            <person name="Barrero R.A."/>
            <person name="Guerrero F.D."/>
            <person name="Moolhuijzen P."/>
            <person name="Goolsby J.A."/>
            <person name="Tidwell J."/>
            <person name="Bellgard S.E."/>
            <person name="Bellgard M.I."/>
        </authorList>
    </citation>
    <scope>NUCLEOTIDE SEQUENCE</scope>
    <source>
        <tissue evidence="1">Shoot tissue taken approximately 20 cm above the soil surface</tissue>
    </source>
</reference>
<dbReference type="EMBL" id="GBRH01264209">
    <property type="protein sequence ID" value="JAD33686.1"/>
    <property type="molecule type" value="Transcribed_RNA"/>
</dbReference>
<dbReference type="AlphaFoldDB" id="A0A0A8Z4F6"/>
<sequence>MAEETNAGLFSGLASLRSLRAFHLDNRTYEEDFVEDVQNQLRENKNGPVLKRYNVL</sequence>
<name>A0A0A8Z4F6_ARUDO</name>
<reference evidence="1" key="1">
    <citation type="submission" date="2014-09" db="EMBL/GenBank/DDBJ databases">
        <authorList>
            <person name="Magalhaes I.L.F."/>
            <person name="Oliveira U."/>
            <person name="Santos F.R."/>
            <person name="Vidigal T.H.D.A."/>
            <person name="Brescovit A.D."/>
            <person name="Santos A.J."/>
        </authorList>
    </citation>
    <scope>NUCLEOTIDE SEQUENCE</scope>
    <source>
        <tissue evidence="1">Shoot tissue taken approximately 20 cm above the soil surface</tissue>
    </source>
</reference>
<organism evidence="1">
    <name type="scientific">Arundo donax</name>
    <name type="common">Giant reed</name>
    <name type="synonym">Donax arundinaceus</name>
    <dbReference type="NCBI Taxonomy" id="35708"/>
    <lineage>
        <taxon>Eukaryota</taxon>
        <taxon>Viridiplantae</taxon>
        <taxon>Streptophyta</taxon>
        <taxon>Embryophyta</taxon>
        <taxon>Tracheophyta</taxon>
        <taxon>Spermatophyta</taxon>
        <taxon>Magnoliopsida</taxon>
        <taxon>Liliopsida</taxon>
        <taxon>Poales</taxon>
        <taxon>Poaceae</taxon>
        <taxon>PACMAD clade</taxon>
        <taxon>Arundinoideae</taxon>
        <taxon>Arundineae</taxon>
        <taxon>Arundo</taxon>
    </lineage>
</organism>
<accession>A0A0A8Z4F6</accession>
<proteinExistence type="predicted"/>
<protein>
    <submittedName>
        <fullName evidence="1">Uncharacterized protein</fullName>
    </submittedName>
</protein>
<evidence type="ECO:0000313" key="1">
    <source>
        <dbReference type="EMBL" id="JAD33686.1"/>
    </source>
</evidence>